<dbReference type="AlphaFoldDB" id="A0A495DDA2"/>
<organism evidence="3 4">
    <name type="scientific">Maricaulis maris</name>
    <dbReference type="NCBI Taxonomy" id="74318"/>
    <lineage>
        <taxon>Bacteria</taxon>
        <taxon>Pseudomonadati</taxon>
        <taxon>Pseudomonadota</taxon>
        <taxon>Alphaproteobacteria</taxon>
        <taxon>Maricaulales</taxon>
        <taxon>Maricaulaceae</taxon>
        <taxon>Maricaulis</taxon>
    </lineage>
</organism>
<keyword evidence="3" id="KW-0238">DNA-binding</keyword>
<dbReference type="EMBL" id="RBIM01000003">
    <property type="protein sequence ID" value="RKR00243.1"/>
    <property type="molecule type" value="Genomic_DNA"/>
</dbReference>
<feature type="transmembrane region" description="Helical" evidence="1">
    <location>
        <begin position="46"/>
        <end position="68"/>
    </location>
</feature>
<dbReference type="InterPro" id="IPR007492">
    <property type="entry name" value="LytTR_DNA-bd_dom"/>
</dbReference>
<sequence>MYPTSETRLQDQLRGGGWLVPPAILLLVFVAVQAPPLQALTGRPAALFLAMELVCLWGGVTAALTGLLRNARIASAPVPVQAVLSGLLGAIIAAPFSSGLDVVLGMSDVLAIPDHLAWDRIATFAAETVHEVQVLALPSLALAPILIAVRQSGLRRAAGPSTQARLDQPLSQTGSADGLLSRLGKGRAQVINMVEAQQHYVLVHTDTGAEMVHYRFGDALAELASQDGLQVHRSFWIARHAIAAVRRDGRRWYVETLDNRRIPVSRPHVESVKKLDLPLS</sequence>
<dbReference type="Gene3D" id="2.40.50.1020">
    <property type="entry name" value="LytTr DNA-binding domain"/>
    <property type="match status" value="1"/>
</dbReference>
<proteinExistence type="predicted"/>
<keyword evidence="1" id="KW-0812">Transmembrane</keyword>
<dbReference type="SMART" id="SM00850">
    <property type="entry name" value="LytTR"/>
    <property type="match status" value="1"/>
</dbReference>
<evidence type="ECO:0000313" key="4">
    <source>
        <dbReference type="Proteomes" id="UP000273675"/>
    </source>
</evidence>
<dbReference type="GO" id="GO:0003677">
    <property type="term" value="F:DNA binding"/>
    <property type="evidence" value="ECO:0007669"/>
    <property type="project" value="UniProtKB-KW"/>
</dbReference>
<reference evidence="3 4" key="1">
    <citation type="submission" date="2018-10" db="EMBL/GenBank/DDBJ databases">
        <title>Genomic Encyclopedia of Type Strains, Phase IV (KMG-IV): sequencing the most valuable type-strain genomes for metagenomic binning, comparative biology and taxonomic classification.</title>
        <authorList>
            <person name="Goeker M."/>
        </authorList>
    </citation>
    <scope>NUCLEOTIDE SEQUENCE [LARGE SCALE GENOMIC DNA]</scope>
    <source>
        <strain evidence="3 4">DSM 4734</strain>
    </source>
</reference>
<accession>A0A495DDA2</accession>
<name>A0A495DDA2_9PROT</name>
<gene>
    <name evidence="3" type="ORF">C7435_1446</name>
</gene>
<dbReference type="Pfam" id="PF04397">
    <property type="entry name" value="LytTR"/>
    <property type="match status" value="1"/>
</dbReference>
<feature type="domain" description="HTH LytTR-type" evidence="2">
    <location>
        <begin position="193"/>
        <end position="278"/>
    </location>
</feature>
<dbReference type="Proteomes" id="UP000273675">
    <property type="component" value="Unassembled WGS sequence"/>
</dbReference>
<keyword evidence="1" id="KW-0472">Membrane</keyword>
<evidence type="ECO:0000313" key="3">
    <source>
        <dbReference type="EMBL" id="RKR00243.1"/>
    </source>
</evidence>
<evidence type="ECO:0000256" key="1">
    <source>
        <dbReference type="SAM" id="Phobius"/>
    </source>
</evidence>
<feature type="transmembrane region" description="Helical" evidence="1">
    <location>
        <begin position="80"/>
        <end position="100"/>
    </location>
</feature>
<feature type="transmembrane region" description="Helical" evidence="1">
    <location>
        <begin position="16"/>
        <end position="34"/>
    </location>
</feature>
<protein>
    <submittedName>
        <fullName evidence="3">LytTr DNA-binding domain-containing protein</fullName>
    </submittedName>
</protein>
<dbReference type="PROSITE" id="PS50930">
    <property type="entry name" value="HTH_LYTTR"/>
    <property type="match status" value="1"/>
</dbReference>
<comment type="caution">
    <text evidence="3">The sequence shown here is derived from an EMBL/GenBank/DDBJ whole genome shotgun (WGS) entry which is preliminary data.</text>
</comment>
<dbReference type="OrthoDB" id="7028951at2"/>
<evidence type="ECO:0000259" key="2">
    <source>
        <dbReference type="PROSITE" id="PS50930"/>
    </source>
</evidence>
<keyword evidence="1" id="KW-1133">Transmembrane helix</keyword>